<dbReference type="GO" id="GO:0042274">
    <property type="term" value="P:ribosomal small subunit biogenesis"/>
    <property type="evidence" value="ECO:0007669"/>
    <property type="project" value="TreeGrafter"/>
</dbReference>
<dbReference type="InterPro" id="IPR036986">
    <property type="entry name" value="S4_RNA-bd_sf"/>
</dbReference>
<dbReference type="NCBIfam" id="NF003717">
    <property type="entry name" value="PRK05327.1"/>
    <property type="match status" value="1"/>
</dbReference>
<dbReference type="Pfam" id="PF00163">
    <property type="entry name" value="Ribosomal_S4"/>
    <property type="match status" value="1"/>
</dbReference>
<keyword evidence="13" id="KW-1185">Reference proteome</keyword>
<dbReference type="SMART" id="SM01390">
    <property type="entry name" value="Ribosomal_S4"/>
    <property type="match status" value="1"/>
</dbReference>
<keyword evidence="2 7" id="KW-0699">rRNA-binding</keyword>
<evidence type="ECO:0000313" key="13">
    <source>
        <dbReference type="Proteomes" id="UP000256845"/>
    </source>
</evidence>
<comment type="caution">
    <text evidence="12">The sequence shown here is derived from an EMBL/GenBank/DDBJ whole genome shotgun (WGS) entry which is preliminary data.</text>
</comment>
<dbReference type="InterPro" id="IPR005709">
    <property type="entry name" value="Ribosomal_uS4_bac-type"/>
</dbReference>
<evidence type="ECO:0000256" key="8">
    <source>
        <dbReference type="RuleBase" id="RU003699"/>
    </source>
</evidence>
<keyword evidence="4 7" id="KW-0689">Ribosomal protein</keyword>
<dbReference type="SUPFAM" id="SSF55174">
    <property type="entry name" value="Alpha-L RNA-binding motif"/>
    <property type="match status" value="1"/>
</dbReference>
<comment type="similarity">
    <text evidence="1 7 8">Belongs to the universal ribosomal protein uS4 family.</text>
</comment>
<gene>
    <name evidence="7" type="primary">rpsD</name>
    <name evidence="12" type="ORF">DFP90_101713</name>
</gene>
<evidence type="ECO:0000259" key="11">
    <source>
        <dbReference type="SMART" id="SM01390"/>
    </source>
</evidence>
<organism evidence="12 13">
    <name type="scientific">Aestuariispira insulae</name>
    <dbReference type="NCBI Taxonomy" id="1461337"/>
    <lineage>
        <taxon>Bacteria</taxon>
        <taxon>Pseudomonadati</taxon>
        <taxon>Pseudomonadota</taxon>
        <taxon>Alphaproteobacteria</taxon>
        <taxon>Rhodospirillales</taxon>
        <taxon>Kiloniellaceae</taxon>
        <taxon>Aestuariispira</taxon>
    </lineage>
</organism>
<dbReference type="GO" id="GO:0006412">
    <property type="term" value="P:translation"/>
    <property type="evidence" value="ECO:0007669"/>
    <property type="project" value="UniProtKB-UniRule"/>
</dbReference>
<feature type="domain" description="Small ribosomal subunit protein uS4 N-terminal" evidence="11">
    <location>
        <begin position="52"/>
        <end position="141"/>
    </location>
</feature>
<dbReference type="EMBL" id="QRDW01000001">
    <property type="protein sequence ID" value="RED53914.1"/>
    <property type="molecule type" value="Genomic_DNA"/>
</dbReference>
<dbReference type="SMART" id="SM00363">
    <property type="entry name" value="S4"/>
    <property type="match status" value="1"/>
</dbReference>
<comment type="function">
    <text evidence="7">With S5 and S12 plays an important role in translational accuracy.</text>
</comment>
<evidence type="ECO:0000256" key="7">
    <source>
        <dbReference type="HAMAP-Rule" id="MF_01306"/>
    </source>
</evidence>
<proteinExistence type="inferred from homology"/>
<dbReference type="AlphaFoldDB" id="A0A3D9HWN2"/>
<dbReference type="Gene3D" id="1.10.1050.10">
    <property type="entry name" value="Ribosomal Protein S4 Delta 41, Chain A, domain 1"/>
    <property type="match status" value="1"/>
</dbReference>
<comment type="subunit">
    <text evidence="7">Part of the 30S ribosomal subunit. Contacts protein S5. The interaction surface between S4 and S5 is involved in control of translational fidelity.</text>
</comment>
<dbReference type="FunFam" id="3.10.290.10:FF:000001">
    <property type="entry name" value="30S ribosomal protein S4"/>
    <property type="match status" value="1"/>
</dbReference>
<evidence type="ECO:0000256" key="1">
    <source>
        <dbReference type="ARBA" id="ARBA00007465"/>
    </source>
</evidence>
<keyword evidence="3 7" id="KW-0694">RNA-binding</keyword>
<dbReference type="InterPro" id="IPR001912">
    <property type="entry name" value="Ribosomal_uS4_N"/>
</dbReference>
<dbReference type="Proteomes" id="UP000256845">
    <property type="component" value="Unassembled WGS sequence"/>
</dbReference>
<sequence>MMRPLPGNADGLSCRPAVMKSTHVSLKQLMELPDYRAKNDTDFYTGYIIMSKRLSSKYKIDRRLGVNLWGRPKSPINNREYGPGQHGQRRKKPSDFGIQLMAKQKLKGYYGNIGEKQFRKYFAEATRRKGDTGENLVGLLEQRLDAVVYRAKFVPTVFAARQFVNHGHVEVNGKRVNIPSYIVKEGDVVTVRTKSKEIPMVLEAVASAEREIPDYIDADHNKLSATFVRVPKLEDIPYPVQMEPNLVIEFYSR</sequence>
<protein>
    <recommendedName>
        <fullName evidence="6 7">Small ribosomal subunit protein uS4</fullName>
    </recommendedName>
</protein>
<accession>A0A3D9HWN2</accession>
<keyword evidence="5 7" id="KW-0687">Ribonucleoprotein</keyword>
<evidence type="ECO:0000256" key="4">
    <source>
        <dbReference type="ARBA" id="ARBA00022980"/>
    </source>
</evidence>
<dbReference type="PANTHER" id="PTHR11831">
    <property type="entry name" value="30S 40S RIBOSOMAL PROTEIN"/>
    <property type="match status" value="1"/>
</dbReference>
<comment type="function">
    <text evidence="7">One of the primary rRNA binding proteins, it binds directly to 16S rRNA where it nucleates assembly of the body of the 30S subunit.</text>
</comment>
<dbReference type="NCBIfam" id="TIGR01017">
    <property type="entry name" value="rpsD_bact"/>
    <property type="match status" value="1"/>
</dbReference>
<evidence type="ECO:0000256" key="5">
    <source>
        <dbReference type="ARBA" id="ARBA00023274"/>
    </source>
</evidence>
<evidence type="ECO:0000259" key="10">
    <source>
        <dbReference type="SMART" id="SM00363"/>
    </source>
</evidence>
<dbReference type="PANTHER" id="PTHR11831:SF4">
    <property type="entry name" value="SMALL RIBOSOMAL SUBUNIT PROTEIN US4M"/>
    <property type="match status" value="1"/>
</dbReference>
<dbReference type="CDD" id="cd00165">
    <property type="entry name" value="S4"/>
    <property type="match status" value="1"/>
</dbReference>
<dbReference type="PROSITE" id="PS00632">
    <property type="entry name" value="RIBOSOMAL_S4"/>
    <property type="match status" value="1"/>
</dbReference>
<evidence type="ECO:0000313" key="12">
    <source>
        <dbReference type="EMBL" id="RED53914.1"/>
    </source>
</evidence>
<dbReference type="GO" id="GO:0003735">
    <property type="term" value="F:structural constituent of ribosome"/>
    <property type="evidence" value="ECO:0007669"/>
    <property type="project" value="InterPro"/>
</dbReference>
<dbReference type="Pfam" id="PF01479">
    <property type="entry name" value="S4"/>
    <property type="match status" value="1"/>
</dbReference>
<evidence type="ECO:0000256" key="3">
    <source>
        <dbReference type="ARBA" id="ARBA00022884"/>
    </source>
</evidence>
<feature type="region of interest" description="Disordered" evidence="9">
    <location>
        <begin position="75"/>
        <end position="95"/>
    </location>
</feature>
<dbReference type="HAMAP" id="MF_01306_B">
    <property type="entry name" value="Ribosomal_uS4_B"/>
    <property type="match status" value="1"/>
</dbReference>
<evidence type="ECO:0000256" key="6">
    <source>
        <dbReference type="ARBA" id="ARBA00035254"/>
    </source>
</evidence>
<dbReference type="Gene3D" id="3.10.290.10">
    <property type="entry name" value="RNA-binding S4 domain"/>
    <property type="match status" value="1"/>
</dbReference>
<dbReference type="InterPro" id="IPR018079">
    <property type="entry name" value="Ribosomal_uS4_CS"/>
</dbReference>
<dbReference type="GO" id="GO:0015935">
    <property type="term" value="C:small ribosomal subunit"/>
    <property type="evidence" value="ECO:0007669"/>
    <property type="project" value="InterPro"/>
</dbReference>
<dbReference type="GO" id="GO:0019843">
    <property type="term" value="F:rRNA binding"/>
    <property type="evidence" value="ECO:0007669"/>
    <property type="project" value="UniProtKB-UniRule"/>
</dbReference>
<dbReference type="InterPro" id="IPR022801">
    <property type="entry name" value="Ribosomal_uS4"/>
</dbReference>
<dbReference type="InterPro" id="IPR002942">
    <property type="entry name" value="S4_RNA-bd"/>
</dbReference>
<evidence type="ECO:0000256" key="9">
    <source>
        <dbReference type="SAM" id="MobiDB-lite"/>
    </source>
</evidence>
<dbReference type="PROSITE" id="PS50889">
    <property type="entry name" value="S4"/>
    <property type="match status" value="1"/>
</dbReference>
<reference evidence="12 13" key="1">
    <citation type="submission" date="2018-07" db="EMBL/GenBank/DDBJ databases">
        <title>Genomic Encyclopedia of Type Strains, Phase III (KMG-III): the genomes of soil and plant-associated and newly described type strains.</title>
        <authorList>
            <person name="Whitman W."/>
        </authorList>
    </citation>
    <scope>NUCLEOTIDE SEQUENCE [LARGE SCALE GENOMIC DNA]</scope>
    <source>
        <strain evidence="12 13">CECT 8488</strain>
    </source>
</reference>
<name>A0A3D9HWN2_9PROT</name>
<feature type="domain" description="RNA-binding S4" evidence="10">
    <location>
        <begin position="142"/>
        <end position="203"/>
    </location>
</feature>
<evidence type="ECO:0000256" key="2">
    <source>
        <dbReference type="ARBA" id="ARBA00022730"/>
    </source>
</evidence>